<dbReference type="PANTHER" id="PTHR13817">
    <property type="entry name" value="TITIN"/>
    <property type="match status" value="1"/>
</dbReference>
<keyword evidence="5" id="KW-1185">Reference proteome</keyword>
<dbReference type="NCBIfam" id="TIGR04183">
    <property type="entry name" value="Por_Secre_tail"/>
    <property type="match status" value="1"/>
</dbReference>
<evidence type="ECO:0000313" key="5">
    <source>
        <dbReference type="Proteomes" id="UP000295334"/>
    </source>
</evidence>
<dbReference type="InterPro" id="IPR007110">
    <property type="entry name" value="Ig-like_dom"/>
</dbReference>
<feature type="domain" description="Fibronectin type-III" evidence="3">
    <location>
        <begin position="304"/>
        <end position="407"/>
    </location>
</feature>
<dbReference type="RefSeq" id="WP_131448383.1">
    <property type="nucleotide sequence ID" value="NZ_SJZI01000011.1"/>
</dbReference>
<dbReference type="SUPFAM" id="SSF81296">
    <property type="entry name" value="E set domains"/>
    <property type="match status" value="1"/>
</dbReference>
<proteinExistence type="predicted"/>
<comment type="caution">
    <text evidence="4">The sequence shown here is derived from an EMBL/GenBank/DDBJ whole genome shotgun (WGS) entry which is preliminary data.</text>
</comment>
<accession>A0A4R1BH74</accession>
<dbReference type="EMBL" id="SJZI01000011">
    <property type="protein sequence ID" value="TCJ16551.1"/>
    <property type="molecule type" value="Genomic_DNA"/>
</dbReference>
<dbReference type="InterPro" id="IPR026444">
    <property type="entry name" value="Secre_tail"/>
</dbReference>
<dbReference type="PROSITE" id="PS50835">
    <property type="entry name" value="IG_LIKE"/>
    <property type="match status" value="1"/>
</dbReference>
<dbReference type="InterPro" id="IPR003961">
    <property type="entry name" value="FN3_dom"/>
</dbReference>
<keyword evidence="1" id="KW-0677">Repeat</keyword>
<gene>
    <name evidence="4" type="ORF">EPD60_07345</name>
</gene>
<dbReference type="Gene3D" id="2.60.40.10">
    <property type="entry name" value="Immunoglobulins"/>
    <property type="match status" value="4"/>
</dbReference>
<protein>
    <submittedName>
        <fullName evidence="4">T9SS type A sorting domain-containing protein</fullName>
    </submittedName>
</protein>
<feature type="domain" description="Ig-like" evidence="2">
    <location>
        <begin position="609"/>
        <end position="691"/>
    </location>
</feature>
<evidence type="ECO:0000259" key="2">
    <source>
        <dbReference type="PROSITE" id="PS50835"/>
    </source>
</evidence>
<evidence type="ECO:0000256" key="1">
    <source>
        <dbReference type="ARBA" id="ARBA00022737"/>
    </source>
</evidence>
<dbReference type="Proteomes" id="UP000295334">
    <property type="component" value="Unassembled WGS sequence"/>
</dbReference>
<evidence type="ECO:0000259" key="3">
    <source>
        <dbReference type="PROSITE" id="PS50853"/>
    </source>
</evidence>
<dbReference type="SMART" id="SM00060">
    <property type="entry name" value="FN3"/>
    <property type="match status" value="4"/>
</dbReference>
<name>A0A4R1BH74_9BACT</name>
<dbReference type="PROSITE" id="PS50853">
    <property type="entry name" value="FN3"/>
    <property type="match status" value="2"/>
</dbReference>
<evidence type="ECO:0000313" key="4">
    <source>
        <dbReference type="EMBL" id="TCJ16551.1"/>
    </source>
</evidence>
<dbReference type="InterPro" id="IPR050964">
    <property type="entry name" value="Striated_Muscle_Regulatory"/>
</dbReference>
<reference evidence="4 5" key="1">
    <citation type="submission" date="2019-03" db="EMBL/GenBank/DDBJ databases">
        <authorList>
            <person name="Kim M.K.M."/>
        </authorList>
    </citation>
    <scope>NUCLEOTIDE SEQUENCE [LARGE SCALE GENOMIC DNA]</scope>
    <source>
        <strain evidence="4 5">17J68-12</strain>
    </source>
</reference>
<dbReference type="InterPro" id="IPR014756">
    <property type="entry name" value="Ig_E-set"/>
</dbReference>
<dbReference type="InterPro" id="IPR036116">
    <property type="entry name" value="FN3_sf"/>
</dbReference>
<sequence length="2675" mass="267439">MTKSVLSVAGIAPASIASQSRFLATCFRKMVLPVLLLLGGSACAQVTLFSENMGTTTASTITGYTGWQNAGLIFGGDGDLRTTTPSNNTGSSAGSNVFLTTTAGKNFVISGISTQGFTGLTLTFNMLKSSIASGGIIVEVGSDGTNFSALTLIQAGNASWNAYTIATGIIATPTLYIRFRNSTTTASYRIDDVKLTGTPATPTTSGISPTSVTAGGSAFSMVVTGTNFVRGSNNTTGLPSGTSSSLVTVNGSTTGVTTVWNSATQLTAQIPASAIAAGGSVNIGVTTNGAAAASNTQALTVTTAPAATTGTATVTNGATAVTLNGTVNPATASTTVSFDYGLTTAYDNTVTAIESPISGNSSTAVTASVSSLSPNTTYHFRVNATNSGGSNSGSDATFISPAATPAAPALSNASTTTLDINLGADANPAGTEYAIQEIASGNYVQLNGALGATPVFRTAAQWNGSSITGLVSSTTYNFHVMARNSASVNTAFGSNGSGSTLAGNTISVTGGVPAGLCNAAVNNFNVSFAAGGSFSGNFYVQISDANGAFPNNTTDNLVSAAATVSPISVTIPAGFTAGTGYRFRVINDNPQFYGSDNGADVTITGAVTPSVTISANPGTAICSGSSATFTATPVNGGTATYQWKKNGSNVGSNSTTYTDAALVTGDVISVEMTSGISCVTSSSATDQVTMTVNTTPAPPTPTATAGCGSAQLPAIADPGAPLKYYWQGTDANGTRTDSVATDPYQAGGQGTYYLRAYNTTTGCWSASSTSVSTTGLITSAPAISQQPSNISGYAGGNGTFMSTAVNVTGRTWQISTDGGSNWSNLTVSSPYSVSTVGTTTYLAISDLTGLAGNRYRVVYTGNAPCGNVNSSAGTITSVGAAQVQLFLETVGTAGTGGTNVNSYTGWTNGAGLTFSTTNGTDARNTLASSGYAGASGASGIFMGTAGGNTKDFTIANINSSSYTNLVLTFGMLRTNNTTTLDVEVSTNGTDWTLLTFSYPAVTSTFTQITASGIIPAASNLRIRFTKNGTGDVRLDDIRLAGNLLDPTTSAVSPNSVYAGAGNTTITVTGTNFVTGKTAITFNGSTTGVTMGAVTATTASATISSSLLTSVGTAQVGVTVTGALNPSNTQTLSILQSPPAVVTGTATLANGSSTVTLNGTVNAQGADAATSFQYGLDNNYGNSVNAQPNPVTGNTSTAIAADITNLVPNTTYHFRAVGSNSAGTTNGSDATFVSPAAAPLVPGVGNAGVTTLDVTINDPNNPANTEYAILETGSNRYVQANGNLGAAVAWQPAGATAGTWGDNSGNPGTARVNGLSAATQYTFVVIARNSTGVLSAQSGSASATTLAGNSIVINSGVPASICNGAPTNISIYYTVSFTFNDYSSFRVQLSDENGVFPNNTNQNIIGGYFTNTLGNAIANLDVPAGLTPGSAYRFRIVKASNPEFIGADNGFNVRIVAALTPAVSIAANPGSTICSGTPVTFTATPANGGTPAYQWKKNGSAVGSNSATYTDAALANGDDISVVMTSSLGCVTSATATSDVVVTVNSTMAPAAPVAAANPSCGPTTLSAMTDPGSGVNYYWQGTSATGTSTASPATAAYPVAASGTYYVRAYNSNTGCWSSAAGVSVTINPALAVTTQPSNATTIVGNTASITAAAANASGVVWQVNTGSGFSTITDGGNYSGATTSTLSISGTTLTMNGYQYRAVYTGTAPCTTAVSNAATLSVFPTPGTVFAENVGTGTASGTNLGVNTYTGWQNQGVLSFSGSIISSQQADVRTSTPSTGYTGASGNSNVFFGTASGINNRSLVIGNINTTNYSNLVLSFGLNRDNTSNAMTVEVSSDGTNYTPLTFTQPAVSATTWSLITPTGSIPATANLRIRFSKNNTTSFRLDDIKLTGNPATPATTGLTPASIVEGSNGFTLTVNGNNFVPASAVTWNGSSAGITTTFVSSTVLTASIPASLVTNAGPAAVGVSSAGAVSASNTQTFTISPRSITINSLSANTFCNGAVNTFNVAFTSTGTYSGSYYVQLSNAAGTFPANTTDNIISSASTGSPITATLPAAQVPSPSYRVRVVNTAPQVFSTGLPITVNNGDLSVTVAPQDQFLCTAGSATTIHITGGPANGTVDYKVNGGATQTIALDGSGNASIATGALSANVTYTVTSVSSGTCTRASSASATVYVGAIAATTGGNREFCAGVTTPAQTFTGNFPAGTQFTWTVRGGLPIGMNAADTTGTGTAIPSFVTMNATSQQISARVSVIPVVSAPAGCKVNSSEYVIRVNPQPAVQVIGGGDQQVCAGNTTAPIQLQGSQASGMTFRWASSNTAVGTLATGAVGSSSPSIPAFTAQNSSASASIVTTFTITPYLGNCAGSPVTTTLTVNRSVSAITYAGGPSFCGSTGIINPRITGGSGGTYSYVNLGTSTATGLTLDAGTGAVNTLTSTAGNYRVTYIIPGSAASCGGTVTTDISITPNVTVTPYRNLTVCSGQPQTLTFTSPQGGEPGVSWIWSISGANANLLGVALSGTGNTITMTPQNPTASPIRVLVGAKMSIAGGGTYCGSAQTNFYLTVNPCGPVTQIGNTGGGNTAMARTARIPVETAQESGITVGPNPTSGRAIITLPGEMAGKVYSVQVLSQQGVVITRPAQVSGNRHQVDLGGLPAGIYVLQLTDTRSGETIRRQLVKL</sequence>
<dbReference type="OrthoDB" id="9770043at2"/>
<feature type="domain" description="Fibronectin type-III" evidence="3">
    <location>
        <begin position="1137"/>
        <end position="1240"/>
    </location>
</feature>
<dbReference type="SUPFAM" id="SSF49265">
    <property type="entry name" value="Fibronectin type III"/>
    <property type="match status" value="2"/>
</dbReference>
<organism evidence="4 5">
    <name type="scientific">Flaviaesturariibacter flavus</name>
    <dbReference type="NCBI Taxonomy" id="2502780"/>
    <lineage>
        <taxon>Bacteria</taxon>
        <taxon>Pseudomonadati</taxon>
        <taxon>Bacteroidota</taxon>
        <taxon>Chitinophagia</taxon>
        <taxon>Chitinophagales</taxon>
        <taxon>Chitinophagaceae</taxon>
        <taxon>Flaviaestuariibacter</taxon>
    </lineage>
</organism>
<dbReference type="InterPro" id="IPR013783">
    <property type="entry name" value="Ig-like_fold"/>
</dbReference>
<dbReference type="PANTHER" id="PTHR13817:SF73">
    <property type="entry name" value="FIBRONECTIN TYPE-III DOMAIN-CONTAINING PROTEIN"/>
    <property type="match status" value="1"/>
</dbReference>